<organism evidence="1 2">
    <name type="scientific">Amycolatopsis rifamycinica</name>
    <dbReference type="NCBI Taxonomy" id="287986"/>
    <lineage>
        <taxon>Bacteria</taxon>
        <taxon>Bacillati</taxon>
        <taxon>Actinomycetota</taxon>
        <taxon>Actinomycetes</taxon>
        <taxon>Pseudonocardiales</taxon>
        <taxon>Pseudonocardiaceae</taxon>
        <taxon>Amycolatopsis</taxon>
    </lineage>
</organism>
<reference evidence="1 2" key="1">
    <citation type="submission" date="2014-05" db="EMBL/GenBank/DDBJ databases">
        <title>Draft genome sequence of Amycolatopsis rifamycinica DSM 46095.</title>
        <authorList>
            <person name="Lal R."/>
            <person name="Saxena A."/>
            <person name="Kumari R."/>
            <person name="Mukherjee U."/>
            <person name="Singh P."/>
            <person name="Sangwan N."/>
            <person name="Mahato N.K."/>
        </authorList>
    </citation>
    <scope>NUCLEOTIDE SEQUENCE [LARGE SCALE GENOMIC DNA]</scope>
    <source>
        <strain evidence="1 2">DSM 46095</strain>
    </source>
</reference>
<dbReference type="eggNOG" id="ENOG5033VEE">
    <property type="taxonomic scope" value="Bacteria"/>
</dbReference>
<dbReference type="EMBL" id="JMQI01000043">
    <property type="protein sequence ID" value="KDN20408.1"/>
    <property type="molecule type" value="Genomic_DNA"/>
</dbReference>
<sequence>MSDWSLSRAKARLDHRERLDELTARTRFEVRLHLNEPVTNGAYDELTSIFAIGHGECAALLQHHRLLPWWERALLFRYARRMHGKAITRSVGVVPAEVAPQAARAFGAEIAELAPGSGDTGAKYDLQGRGLLTVFRIAVGAKGAIWADRHEVATTAARNILTCAATFARRKPWHVLWPVYRVRGLRLWKL</sequence>
<gene>
    <name evidence="1" type="ORF">DV20_20885</name>
</gene>
<name>A0A066U852_9PSEU</name>
<dbReference type="RefSeq" id="WP_043782614.1">
    <property type="nucleotide sequence ID" value="NZ_JMQI01000043.1"/>
</dbReference>
<dbReference type="Proteomes" id="UP000027345">
    <property type="component" value="Unassembled WGS sequence"/>
</dbReference>
<comment type="caution">
    <text evidence="1">The sequence shown here is derived from an EMBL/GenBank/DDBJ whole genome shotgun (WGS) entry which is preliminary data.</text>
</comment>
<keyword evidence="2" id="KW-1185">Reference proteome</keyword>
<dbReference type="OrthoDB" id="3633818at2"/>
<dbReference type="STRING" id="287986.DV20_20885"/>
<proteinExistence type="predicted"/>
<evidence type="ECO:0000313" key="2">
    <source>
        <dbReference type="Proteomes" id="UP000027345"/>
    </source>
</evidence>
<protein>
    <submittedName>
        <fullName evidence="1">Uncharacterized protein</fullName>
    </submittedName>
</protein>
<dbReference type="AlphaFoldDB" id="A0A066U852"/>
<evidence type="ECO:0000313" key="1">
    <source>
        <dbReference type="EMBL" id="KDN20408.1"/>
    </source>
</evidence>
<accession>A0A066U852</accession>